<dbReference type="EMBL" id="MCOK01000001">
    <property type="protein sequence ID" value="OOC53299.1"/>
    <property type="molecule type" value="Genomic_DNA"/>
</dbReference>
<evidence type="ECO:0000256" key="4">
    <source>
        <dbReference type="SAM" id="MobiDB-lite"/>
    </source>
</evidence>
<dbReference type="InterPro" id="IPR016639">
    <property type="entry name" value="GST_Omega/GSH"/>
</dbReference>
<dbReference type="Pfam" id="PF13410">
    <property type="entry name" value="GST_C_2"/>
    <property type="match status" value="1"/>
</dbReference>
<evidence type="ECO:0000256" key="2">
    <source>
        <dbReference type="PIRSR" id="PIRSR015753-2"/>
    </source>
</evidence>
<evidence type="ECO:0000256" key="3">
    <source>
        <dbReference type="PIRSR" id="PIRSR015753-3"/>
    </source>
</evidence>
<dbReference type="InterPro" id="IPR040079">
    <property type="entry name" value="Glutathione_S-Trfase"/>
</dbReference>
<dbReference type="InterPro" id="IPR036249">
    <property type="entry name" value="Thioredoxin-like_sf"/>
</dbReference>
<dbReference type="PANTHER" id="PTHR32419:SF6">
    <property type="entry name" value="GLUTATHIONE S-TRANSFERASE OMEGA-LIKE 1-RELATED"/>
    <property type="match status" value="1"/>
</dbReference>
<proteinExistence type="predicted"/>
<dbReference type="Gene3D" id="3.40.30.10">
    <property type="entry name" value="Glutaredoxin"/>
    <property type="match status" value="1"/>
</dbReference>
<reference evidence="7" key="1">
    <citation type="submission" date="2016-08" db="EMBL/GenBank/DDBJ databases">
        <authorList>
            <person name="Tokovenko B."/>
            <person name="Kalinowski J."/>
        </authorList>
    </citation>
    <scope>NUCLEOTIDE SEQUENCE [LARGE SCALE GENOMIC DNA]</scope>
    <source>
        <strain evidence="7">UTMC102</strain>
    </source>
</reference>
<accession>A0A1V3BYG4</accession>
<dbReference type="SUPFAM" id="SSF52833">
    <property type="entry name" value="Thioredoxin-like"/>
    <property type="match status" value="1"/>
</dbReference>
<feature type="site" description="Lowers pKa of active site Cys" evidence="3">
    <location>
        <position position="241"/>
    </location>
</feature>
<sequence length="339" mass="37550">MRANEIPTEEIKRAPAAFTDRVTADGRFGRPAEPGRYRLVVSRACPWAHRVVITRRLMGLERVVSLAVTDPRQEIIEGDPHWVFTEETGSPGGRDPVLGIHALREAYLARDPHYTGGVSVPGFVDVDDGHLVSNDFDRLVKDMATEWGALVREGAPDLYPEALRAEIDALSGKIYTDLNNGVYRAGFAPDQEHYDAAVADVFARLDALEEHLSTRRYLVGDSITVADIGLFPTLVRFDAAYHGHFKCNIRKLSEYPVLWAYARDLFQTPGFGDTTNLDHVRTHYYWVHTAINPTRIIAAGPDPRRWLTAHHREELGGGPFGAGTAPGPVPAGERVPDLA</sequence>
<evidence type="ECO:0000256" key="1">
    <source>
        <dbReference type="PIRSR" id="PIRSR015753-1"/>
    </source>
</evidence>
<dbReference type="AlphaFoldDB" id="A0A1V3BYG4"/>
<keyword evidence="7" id="KW-1185">Reference proteome</keyword>
<feature type="active site" description="Proton donor/acceptor" evidence="1">
    <location>
        <position position="183"/>
    </location>
</feature>
<protein>
    <submittedName>
        <fullName evidence="6">Glutathione-dependent reductase</fullName>
    </submittedName>
</protein>
<feature type="region of interest" description="Disordered" evidence="4">
    <location>
        <begin position="317"/>
        <end position="339"/>
    </location>
</feature>
<dbReference type="CDD" id="cd03190">
    <property type="entry name" value="GST_C_Omega_like"/>
    <property type="match status" value="1"/>
</dbReference>
<dbReference type="GO" id="GO:0004364">
    <property type="term" value="F:glutathione transferase activity"/>
    <property type="evidence" value="ECO:0007669"/>
    <property type="project" value="InterPro"/>
</dbReference>
<dbReference type="SFLD" id="SFLDG01148">
    <property type="entry name" value="Xi_(cytGST)"/>
    <property type="match status" value="1"/>
</dbReference>
<dbReference type="Proteomes" id="UP000189004">
    <property type="component" value="Unassembled WGS sequence"/>
</dbReference>
<dbReference type="PIRSF" id="PIRSF015753">
    <property type="entry name" value="GST"/>
    <property type="match status" value="1"/>
</dbReference>
<feature type="site" description="Lowers pKa of active site Cys" evidence="3">
    <location>
        <position position="284"/>
    </location>
</feature>
<evidence type="ECO:0000259" key="5">
    <source>
        <dbReference type="PROSITE" id="PS50405"/>
    </source>
</evidence>
<evidence type="ECO:0000313" key="6">
    <source>
        <dbReference type="EMBL" id="OOC53299.1"/>
    </source>
</evidence>
<dbReference type="RefSeq" id="WP_077689664.1">
    <property type="nucleotide sequence ID" value="NZ_MCOK01000001.1"/>
</dbReference>
<name>A0A1V3BYG4_9ACTN</name>
<feature type="active site" description="Nucleophile" evidence="1">
    <location>
        <position position="45"/>
    </location>
</feature>
<dbReference type="PROSITE" id="PS50405">
    <property type="entry name" value="GST_CTER"/>
    <property type="match status" value="1"/>
</dbReference>
<dbReference type="PANTHER" id="PTHR32419">
    <property type="entry name" value="GLUTATHIONYL-HYDROQUINONE REDUCTASE"/>
    <property type="match status" value="1"/>
</dbReference>
<dbReference type="InterPro" id="IPR036282">
    <property type="entry name" value="Glutathione-S-Trfase_C_sf"/>
</dbReference>
<dbReference type="SFLD" id="SFLDS00019">
    <property type="entry name" value="Glutathione_Transferase_(cytos"/>
    <property type="match status" value="1"/>
</dbReference>
<gene>
    <name evidence="6" type="ORF">NOSIN_05300</name>
</gene>
<dbReference type="InterPro" id="IPR010987">
    <property type="entry name" value="Glutathione-S-Trfase_C-like"/>
</dbReference>
<dbReference type="SFLD" id="SFLDG01206">
    <property type="entry name" value="Xi.1"/>
    <property type="match status" value="1"/>
</dbReference>
<feature type="domain" description="GST C-terminal" evidence="5">
    <location>
        <begin position="160"/>
        <end position="284"/>
    </location>
</feature>
<dbReference type="GO" id="GO:0005737">
    <property type="term" value="C:cytoplasm"/>
    <property type="evidence" value="ECO:0007669"/>
    <property type="project" value="TreeGrafter"/>
</dbReference>
<feature type="compositionally biased region" description="Low complexity" evidence="4">
    <location>
        <begin position="322"/>
        <end position="332"/>
    </location>
</feature>
<dbReference type="OrthoDB" id="9769158at2"/>
<dbReference type="InterPro" id="IPR047047">
    <property type="entry name" value="GST_Omega-like_C"/>
</dbReference>
<dbReference type="SUPFAM" id="SSF47616">
    <property type="entry name" value="GST C-terminal domain-like"/>
    <property type="match status" value="1"/>
</dbReference>
<comment type="caution">
    <text evidence="6">The sequence shown here is derived from an EMBL/GenBank/DDBJ whole genome shotgun (WGS) entry which is preliminary data.</text>
</comment>
<dbReference type="STRING" id="501010.NOSIN_05300"/>
<feature type="binding site" evidence="2">
    <location>
        <position position="82"/>
    </location>
    <ligand>
        <name>glutathione</name>
        <dbReference type="ChEBI" id="CHEBI:57925"/>
    </ligand>
</feature>
<evidence type="ECO:0000313" key="7">
    <source>
        <dbReference type="Proteomes" id="UP000189004"/>
    </source>
</evidence>
<organism evidence="6 7">
    <name type="scientific">Nocardiopsis sinuspersici</name>
    <dbReference type="NCBI Taxonomy" id="501010"/>
    <lineage>
        <taxon>Bacteria</taxon>
        <taxon>Bacillati</taxon>
        <taxon>Actinomycetota</taxon>
        <taxon>Actinomycetes</taxon>
        <taxon>Streptosporangiales</taxon>
        <taxon>Nocardiopsidaceae</taxon>
        <taxon>Nocardiopsis</taxon>
    </lineage>
</organism>
<dbReference type="Gene3D" id="1.20.1050.10">
    <property type="match status" value="1"/>
</dbReference>